<dbReference type="AlphaFoldDB" id="A0A1M6K520"/>
<organism evidence="1 2">
    <name type="scientific">Paramaledivibacter caminithermalis (strain DSM 15212 / CIP 107654 / DViRD3)</name>
    <name type="common">Clostridium caminithermale</name>
    <dbReference type="NCBI Taxonomy" id="1121301"/>
    <lineage>
        <taxon>Bacteria</taxon>
        <taxon>Bacillati</taxon>
        <taxon>Bacillota</taxon>
        <taxon>Clostridia</taxon>
        <taxon>Peptostreptococcales</taxon>
        <taxon>Caminicellaceae</taxon>
        <taxon>Paramaledivibacter</taxon>
    </lineage>
</organism>
<dbReference type="Proteomes" id="UP000184465">
    <property type="component" value="Unassembled WGS sequence"/>
</dbReference>
<reference evidence="1 2" key="1">
    <citation type="submission" date="2016-11" db="EMBL/GenBank/DDBJ databases">
        <authorList>
            <person name="Jaros S."/>
            <person name="Januszkiewicz K."/>
            <person name="Wedrychowicz H."/>
        </authorList>
    </citation>
    <scope>NUCLEOTIDE SEQUENCE [LARGE SCALE GENOMIC DNA]</scope>
    <source>
        <strain evidence="1 2">DSM 15212</strain>
    </source>
</reference>
<evidence type="ECO:0000313" key="1">
    <source>
        <dbReference type="EMBL" id="SHJ54041.1"/>
    </source>
</evidence>
<dbReference type="RefSeq" id="WP_278247793.1">
    <property type="nucleotide sequence ID" value="NZ_FRAG01000002.1"/>
</dbReference>
<keyword evidence="2" id="KW-1185">Reference proteome</keyword>
<dbReference type="EMBL" id="FRAG01000002">
    <property type="protein sequence ID" value="SHJ54041.1"/>
    <property type="molecule type" value="Genomic_DNA"/>
</dbReference>
<evidence type="ECO:0000313" key="2">
    <source>
        <dbReference type="Proteomes" id="UP000184465"/>
    </source>
</evidence>
<name>A0A1M6K520_PARC5</name>
<proteinExistence type="predicted"/>
<accession>A0A1M6K520</accession>
<dbReference type="STRING" id="1121301.SAMN02745912_00265"/>
<protein>
    <submittedName>
        <fullName evidence="1">Uncharacterized protein</fullName>
    </submittedName>
</protein>
<gene>
    <name evidence="1" type="ORF">SAMN02745912_00265</name>
</gene>
<sequence length="44" mass="5209">MITTEQKFEVCEAILEFAEKKGIEYEDAVDMFMEVLNYESGDRR</sequence>